<dbReference type="RefSeq" id="WP_068960789.1">
    <property type="nucleotide sequence ID" value="NZ_CAJTCT010000063.1"/>
</dbReference>
<dbReference type="STRING" id="1796646.A4V02_06830"/>
<dbReference type="InterPro" id="IPR046153">
    <property type="entry name" value="DUF6155"/>
</dbReference>
<organism evidence="1 2">
    <name type="scientific">Muribaculum intestinale</name>
    <dbReference type="NCBI Taxonomy" id="1796646"/>
    <lineage>
        <taxon>Bacteria</taxon>
        <taxon>Pseudomonadati</taxon>
        <taxon>Bacteroidota</taxon>
        <taxon>Bacteroidia</taxon>
        <taxon>Bacteroidales</taxon>
        <taxon>Muribaculaceae</taxon>
        <taxon>Muribaculum</taxon>
    </lineage>
</organism>
<dbReference type="GeneID" id="65536567"/>
<dbReference type="Proteomes" id="UP000186351">
    <property type="component" value="Chromosome"/>
</dbReference>
<dbReference type="AlphaFoldDB" id="A0A1B1S9K1"/>
<proteinExistence type="predicted"/>
<dbReference type="OrthoDB" id="979203at2"/>
<keyword evidence="2" id="KW-1185">Reference proteome</keyword>
<evidence type="ECO:0000313" key="1">
    <source>
        <dbReference type="EMBL" id="ANU63465.1"/>
    </source>
</evidence>
<accession>A0A1B1S9K1</accession>
<dbReference type="Pfam" id="PF19652">
    <property type="entry name" value="DUF6155"/>
    <property type="match status" value="1"/>
</dbReference>
<name>A0A1B1S9K1_9BACT</name>
<evidence type="ECO:0000313" key="2">
    <source>
        <dbReference type="Proteomes" id="UP000186351"/>
    </source>
</evidence>
<protein>
    <submittedName>
        <fullName evidence="1">Uncharacterized protein</fullName>
    </submittedName>
</protein>
<sequence>MSKTSLKKTLNSLTRDQIMEVVLDLYEARKEAREYLEYFISPDERGMAEKTIATISKEFSPTRGKAKARTSVCRRAIKDFTRLHPSPRLIASVRLHYIEEIIRYSIRLRWWIKESLEKALPNMLWDTLEYCFSNDIIDEMHPQITDIIKTLEGCRAHTAKEAIETYRHFCIEKGITPVPG</sequence>
<dbReference type="EMBL" id="CP015402">
    <property type="protein sequence ID" value="ANU63465.1"/>
    <property type="molecule type" value="Genomic_DNA"/>
</dbReference>
<dbReference type="KEGG" id="pary:A4V02_06830"/>
<gene>
    <name evidence="1" type="ORF">A4V02_06830</name>
</gene>
<reference evidence="2" key="1">
    <citation type="submission" date="2016-04" db="EMBL/GenBank/DDBJ databases">
        <title>Complete Genome Sequences of Twelve Strains of a Stable Defined Moderately Diverse Mouse Microbiota 2 (sDMDMm2).</title>
        <authorList>
            <person name="Uchimura Y."/>
            <person name="Wyss M."/>
            <person name="Brugiroux S."/>
            <person name="Limenitakis J.P."/>
            <person name="Stecher B."/>
            <person name="McCoy K.D."/>
            <person name="Macpherson A.J."/>
        </authorList>
    </citation>
    <scope>NUCLEOTIDE SEQUENCE [LARGE SCALE GENOMIC DNA]</scope>
    <source>
        <strain evidence="2">YL27</strain>
    </source>
</reference>